<dbReference type="InterPro" id="IPR019734">
    <property type="entry name" value="TPR_rpt"/>
</dbReference>
<dbReference type="AlphaFoldDB" id="A0A5P9CI05"/>
<comment type="subunit">
    <text evidence="2">Homodimer.</text>
</comment>
<accession>A0A5P9CI05</accession>
<keyword evidence="1 2" id="KW-1003">Cell membrane</keyword>
<sequence>MKWFQAAILSMTLLGNLGCSSLIDRQPDWVLPPMVEALQPTLQQEVQIARLSQLLQRNDLPNETRAKMYFERGSYYDSVGLRNLARLDYEQSLAIVPAQADLFNLLGVYFTENRNFDAAYDAFDSALELAPENAYAARNRAIALYYGDRFELALEDMQKHYDQDPSDPFRALWLYIVKSEFSPDVAKQELEQRYKNSDRQWGWFLVAIMLDEVSEKDAFNAIYSTSKDRRVRAQRLTEAYFYLGKRYQAKGTERDLAKAVSFYKLAISFNVFDYVEHRYAFLELQGIYEQIQKREPSGSMDKQASR</sequence>
<comment type="function">
    <text evidence="2">May be involved in cell division.</text>
</comment>
<keyword evidence="3" id="KW-0802">TPR repeat</keyword>
<dbReference type="EMBL" id="CP045350">
    <property type="protein sequence ID" value="QFT25327.1"/>
    <property type="molecule type" value="Genomic_DNA"/>
</dbReference>
<dbReference type="KEGG" id="vaq:FIV01_02560"/>
<keyword evidence="4" id="KW-0449">Lipoprotein</keyword>
<protein>
    <recommendedName>
        <fullName evidence="2">Lipoprotein NlpI</fullName>
    </recommendedName>
</protein>
<dbReference type="SMART" id="SM00028">
    <property type="entry name" value="TPR"/>
    <property type="match status" value="4"/>
</dbReference>
<feature type="repeat" description="TPR" evidence="3">
    <location>
        <begin position="100"/>
        <end position="133"/>
    </location>
</feature>
<evidence type="ECO:0000256" key="3">
    <source>
        <dbReference type="PROSITE-ProRule" id="PRU00339"/>
    </source>
</evidence>
<dbReference type="OrthoDB" id="509324at2"/>
<evidence type="ECO:0000256" key="1">
    <source>
        <dbReference type="ARBA" id="ARBA00022475"/>
    </source>
</evidence>
<name>A0A5P9CI05_9VIBR</name>
<reference evidence="4 5" key="1">
    <citation type="submission" date="2019-10" db="EMBL/GenBank/DDBJ databases">
        <title>Complete genome sequence of Vibrio sp. strain THAF100, isolated from non-filtered water from the water column of tank 6 of a marine aquarium containing stony-coral fragments. Water maintained at 26 degree C.</title>
        <authorList>
            <person name="Ruckert C."/>
            <person name="Franco A."/>
            <person name="Kalinowski J."/>
            <person name="Glaeser S."/>
        </authorList>
    </citation>
    <scope>NUCLEOTIDE SEQUENCE [LARGE SCALE GENOMIC DNA]</scope>
    <source>
        <strain evidence="4 5">THAF100</strain>
    </source>
</reference>
<dbReference type="PROSITE" id="PS50005">
    <property type="entry name" value="TPR"/>
    <property type="match status" value="1"/>
</dbReference>
<dbReference type="SUPFAM" id="SSF48452">
    <property type="entry name" value="TPR-like"/>
    <property type="match status" value="1"/>
</dbReference>
<organism evidence="4 5">
    <name type="scientific">Vibrio aquimaris</name>
    <dbReference type="NCBI Taxonomy" id="2587862"/>
    <lineage>
        <taxon>Bacteria</taxon>
        <taxon>Pseudomonadati</taxon>
        <taxon>Pseudomonadota</taxon>
        <taxon>Gammaproteobacteria</taxon>
        <taxon>Vibrionales</taxon>
        <taxon>Vibrionaceae</taxon>
        <taxon>Vibrio</taxon>
    </lineage>
</organism>
<dbReference type="PIRSF" id="PIRSF004654">
    <property type="entry name" value="NlpI"/>
    <property type="match status" value="1"/>
</dbReference>
<comment type="subcellular location">
    <subcellularLocation>
        <location evidence="2">Cell membrane</location>
    </subcellularLocation>
</comment>
<keyword evidence="2" id="KW-0472">Membrane</keyword>
<evidence type="ECO:0000313" key="4">
    <source>
        <dbReference type="EMBL" id="QFT25327.1"/>
    </source>
</evidence>
<gene>
    <name evidence="4" type="primary">nlpI</name>
    <name evidence="4" type="ORF">FIV01_02560</name>
</gene>
<dbReference type="Proteomes" id="UP000326936">
    <property type="component" value="Chromosome"/>
</dbReference>
<keyword evidence="5" id="KW-1185">Reference proteome</keyword>
<dbReference type="Gene3D" id="1.25.40.10">
    <property type="entry name" value="Tetratricopeptide repeat domain"/>
    <property type="match status" value="1"/>
</dbReference>
<evidence type="ECO:0000256" key="2">
    <source>
        <dbReference type="PIRNR" id="PIRNR004654"/>
    </source>
</evidence>
<dbReference type="NCBIfam" id="NF008391">
    <property type="entry name" value="PRK11189.1"/>
    <property type="match status" value="1"/>
</dbReference>
<dbReference type="RefSeq" id="WP_152429596.1">
    <property type="nucleotide sequence ID" value="NZ_CBCSDK010000005.1"/>
</dbReference>
<proteinExistence type="predicted"/>
<dbReference type="InterPro" id="IPR011990">
    <property type="entry name" value="TPR-like_helical_dom_sf"/>
</dbReference>
<dbReference type="GO" id="GO:0005886">
    <property type="term" value="C:plasma membrane"/>
    <property type="evidence" value="ECO:0007669"/>
    <property type="project" value="UniProtKB-SubCell"/>
</dbReference>
<dbReference type="InterPro" id="IPR023605">
    <property type="entry name" value="Lipoprotein_NlpI"/>
</dbReference>
<evidence type="ECO:0000313" key="5">
    <source>
        <dbReference type="Proteomes" id="UP000326936"/>
    </source>
</evidence>